<accession>A0AAV7PT33</accession>
<protein>
    <submittedName>
        <fullName evidence="1">Uncharacterized protein</fullName>
    </submittedName>
</protein>
<dbReference type="Proteomes" id="UP001066276">
    <property type="component" value="Chromosome 7"/>
</dbReference>
<reference evidence="1" key="1">
    <citation type="journal article" date="2022" name="bioRxiv">
        <title>Sequencing and chromosome-scale assembly of the giantPleurodeles waltlgenome.</title>
        <authorList>
            <person name="Brown T."/>
            <person name="Elewa A."/>
            <person name="Iarovenko S."/>
            <person name="Subramanian E."/>
            <person name="Araus A.J."/>
            <person name="Petzold A."/>
            <person name="Susuki M."/>
            <person name="Suzuki K.-i.T."/>
            <person name="Hayashi T."/>
            <person name="Toyoda A."/>
            <person name="Oliveira C."/>
            <person name="Osipova E."/>
            <person name="Leigh N.D."/>
            <person name="Simon A."/>
            <person name="Yun M.H."/>
        </authorList>
    </citation>
    <scope>NUCLEOTIDE SEQUENCE</scope>
    <source>
        <strain evidence="1">20211129_DDA</strain>
        <tissue evidence="1">Liver</tissue>
    </source>
</reference>
<sequence length="163" mass="17234">MPRAAGLLPVRGPGERRTQAVGEVVLPAHAGEVPEVEREVKERAVSHAGTWRWGRTEAGIAWRLGEKERRAELILSSSIRRFTAAGDPPQCVRLTAQAWREITVCIIKQHALPGGSIARTPAGCIPPLLPSAPAVTGLQAEEEQRSAACAAPAQGDSVTGGVL</sequence>
<dbReference type="EMBL" id="JANPWB010000011">
    <property type="protein sequence ID" value="KAJ1131024.1"/>
    <property type="molecule type" value="Genomic_DNA"/>
</dbReference>
<comment type="caution">
    <text evidence="1">The sequence shown here is derived from an EMBL/GenBank/DDBJ whole genome shotgun (WGS) entry which is preliminary data.</text>
</comment>
<organism evidence="1 2">
    <name type="scientific">Pleurodeles waltl</name>
    <name type="common">Iberian ribbed newt</name>
    <dbReference type="NCBI Taxonomy" id="8319"/>
    <lineage>
        <taxon>Eukaryota</taxon>
        <taxon>Metazoa</taxon>
        <taxon>Chordata</taxon>
        <taxon>Craniata</taxon>
        <taxon>Vertebrata</taxon>
        <taxon>Euteleostomi</taxon>
        <taxon>Amphibia</taxon>
        <taxon>Batrachia</taxon>
        <taxon>Caudata</taxon>
        <taxon>Salamandroidea</taxon>
        <taxon>Salamandridae</taxon>
        <taxon>Pleurodelinae</taxon>
        <taxon>Pleurodeles</taxon>
    </lineage>
</organism>
<keyword evidence="2" id="KW-1185">Reference proteome</keyword>
<name>A0AAV7PT33_PLEWA</name>
<dbReference type="AlphaFoldDB" id="A0AAV7PT33"/>
<evidence type="ECO:0000313" key="1">
    <source>
        <dbReference type="EMBL" id="KAJ1131024.1"/>
    </source>
</evidence>
<gene>
    <name evidence="1" type="ORF">NDU88_009367</name>
</gene>
<proteinExistence type="predicted"/>
<evidence type="ECO:0000313" key="2">
    <source>
        <dbReference type="Proteomes" id="UP001066276"/>
    </source>
</evidence>